<dbReference type="Pfam" id="PF00535">
    <property type="entry name" value="Glycos_transf_2"/>
    <property type="match status" value="1"/>
</dbReference>
<dbReference type="CDD" id="cd00761">
    <property type="entry name" value="Glyco_tranf_GTA_type"/>
    <property type="match status" value="1"/>
</dbReference>
<dbReference type="RefSeq" id="WP_210598575.1">
    <property type="nucleotide sequence ID" value="NZ_JAGKSQ010000007.1"/>
</dbReference>
<evidence type="ECO:0000259" key="1">
    <source>
        <dbReference type="Pfam" id="PF00535"/>
    </source>
</evidence>
<accession>A0A940X0F8</accession>
<dbReference type="PANTHER" id="PTHR43685:SF2">
    <property type="entry name" value="GLYCOSYLTRANSFERASE 2-LIKE DOMAIN-CONTAINING PROTEIN"/>
    <property type="match status" value="1"/>
</dbReference>
<protein>
    <submittedName>
        <fullName evidence="2">Glycosyltransferase family 2 protein</fullName>
    </submittedName>
</protein>
<evidence type="ECO:0000313" key="2">
    <source>
        <dbReference type="EMBL" id="MBP3952725.1"/>
    </source>
</evidence>
<dbReference type="Proteomes" id="UP000678228">
    <property type="component" value="Unassembled WGS sequence"/>
</dbReference>
<dbReference type="AlphaFoldDB" id="A0A940X0F8"/>
<feature type="domain" description="Glycosyltransferase 2-like" evidence="1">
    <location>
        <begin position="8"/>
        <end position="167"/>
    </location>
</feature>
<dbReference type="PANTHER" id="PTHR43685">
    <property type="entry name" value="GLYCOSYLTRANSFERASE"/>
    <property type="match status" value="1"/>
</dbReference>
<reference evidence="2" key="1">
    <citation type="submission" date="2021-03" db="EMBL/GenBank/DDBJ databases">
        <title>Bacillus suaedae sp. nov., isolated from Suaeda aralocaspica.</title>
        <authorList>
            <person name="Lei R.F.R."/>
        </authorList>
    </citation>
    <scope>NUCLEOTIDE SEQUENCE</scope>
    <source>
        <strain evidence="2">YZJH907-2</strain>
    </source>
</reference>
<dbReference type="InterPro" id="IPR050834">
    <property type="entry name" value="Glycosyltransf_2"/>
</dbReference>
<gene>
    <name evidence="2" type="ORF">J7W16_16510</name>
</gene>
<evidence type="ECO:0000313" key="3">
    <source>
        <dbReference type="Proteomes" id="UP000678228"/>
    </source>
</evidence>
<dbReference type="InterPro" id="IPR029044">
    <property type="entry name" value="Nucleotide-diphossugar_trans"/>
</dbReference>
<comment type="caution">
    <text evidence="2">The sequence shown here is derived from an EMBL/GenBank/DDBJ whole genome shotgun (WGS) entry which is preliminary data.</text>
</comment>
<proteinExistence type="predicted"/>
<dbReference type="EMBL" id="JAGKSQ010000007">
    <property type="protein sequence ID" value="MBP3952725.1"/>
    <property type="molecule type" value="Genomic_DNA"/>
</dbReference>
<dbReference type="Gene3D" id="3.90.550.10">
    <property type="entry name" value="Spore Coat Polysaccharide Biosynthesis Protein SpsA, Chain A"/>
    <property type="match status" value="1"/>
</dbReference>
<dbReference type="InterPro" id="IPR001173">
    <property type="entry name" value="Glyco_trans_2-like"/>
</dbReference>
<name>A0A940X0F8_9BACI</name>
<dbReference type="SUPFAM" id="SSF53448">
    <property type="entry name" value="Nucleotide-diphospho-sugar transferases"/>
    <property type="match status" value="1"/>
</dbReference>
<organism evidence="2 3">
    <name type="scientific">Halalkalibacter suaedae</name>
    <dbReference type="NCBI Taxonomy" id="2822140"/>
    <lineage>
        <taxon>Bacteria</taxon>
        <taxon>Bacillati</taxon>
        <taxon>Bacillota</taxon>
        <taxon>Bacilli</taxon>
        <taxon>Bacillales</taxon>
        <taxon>Bacillaceae</taxon>
        <taxon>Halalkalibacter</taxon>
    </lineage>
</organism>
<sequence>MTERPLVSIIIPTYNRHSLLAELLECLVRQTFINFEVIIVNDGGRTVDEIVRLYHELNCTIIDFPINQDHVHARNTGVEIARGEYIMPIDDDDLIVPSHLARMLLNIQEADLVYSDVEIIDYEQLGGNRNVRSRQLFAYHHSYAHMRTFSTFVPSGCLYRRVIHEQIGLFDPEVKNYWDWDFYLRVAQTFRIKRVEVAGVLYNFSTTTNNASKDLSSMRMYLDRLSAKHGLGELPTKNFFLLLEEPEMKAREAKSEVIWDGIVHSSRLTQEPLEM</sequence>
<keyword evidence="3" id="KW-1185">Reference proteome</keyword>